<proteinExistence type="inferred from homology"/>
<dbReference type="HAMAP" id="MF_01263">
    <property type="entry name" value="CCA_bact_type3"/>
    <property type="match status" value="1"/>
</dbReference>
<comment type="similarity">
    <text evidence="11">Belongs to the tRNA nucleotidyltransferase/poly(A) polymerase family. Bacterial CCA-adding enzyme type 3 subfamily.</text>
</comment>
<dbReference type="Gene3D" id="1.10.3090.10">
    <property type="entry name" value="cca-adding enzyme, domain 2"/>
    <property type="match status" value="1"/>
</dbReference>
<keyword evidence="7 11" id="KW-0692">RNA repair</keyword>
<keyword evidence="3 11" id="KW-0819">tRNA processing</keyword>
<comment type="caution">
    <text evidence="15">The sequence shown here is derived from an EMBL/GenBank/DDBJ whole genome shotgun (WGS) entry which is preliminary data.</text>
</comment>
<feature type="binding site" evidence="11">
    <location>
        <position position="161"/>
    </location>
    <ligand>
        <name>ATP</name>
        <dbReference type="ChEBI" id="CHEBI:30616"/>
    </ligand>
</feature>
<dbReference type="Pfam" id="PF13735">
    <property type="entry name" value="tRNA_NucTran2_2"/>
    <property type="match status" value="1"/>
</dbReference>
<dbReference type="SUPFAM" id="SSF81301">
    <property type="entry name" value="Nucleotidyltransferase"/>
    <property type="match status" value="1"/>
</dbReference>
<dbReference type="Gene3D" id="1.20.58.560">
    <property type="match status" value="1"/>
</dbReference>
<dbReference type="AlphaFoldDB" id="A0A9X3WS00"/>
<comment type="miscellaneous">
    <text evidence="11">A single active site specifically recognizes both ATP and CTP and is responsible for their addition.</text>
</comment>
<feature type="binding site" evidence="11">
    <location>
        <position position="164"/>
    </location>
    <ligand>
        <name>CTP</name>
        <dbReference type="ChEBI" id="CHEBI:37563"/>
    </ligand>
</feature>
<dbReference type="InterPro" id="IPR050264">
    <property type="entry name" value="Bact_CCA-adding_enz_type3_sf"/>
</dbReference>
<evidence type="ECO:0000256" key="9">
    <source>
        <dbReference type="ARBA" id="ARBA00022842"/>
    </source>
</evidence>
<feature type="binding site" evidence="11">
    <location>
        <position position="155"/>
    </location>
    <ligand>
        <name>ATP</name>
        <dbReference type="ChEBI" id="CHEBI:30616"/>
    </ligand>
</feature>
<feature type="binding site" evidence="11">
    <location>
        <position position="112"/>
    </location>
    <ligand>
        <name>CTP</name>
        <dbReference type="ChEBI" id="CHEBI:37563"/>
    </ligand>
</feature>
<comment type="catalytic activity">
    <reaction evidence="11">
        <text>a tRNA with a 3' CCA end + 2 CTP + ATP = a tRNA with a 3' CCACCA end + 3 diphosphate</text>
        <dbReference type="Rhea" id="RHEA:76235"/>
        <dbReference type="Rhea" id="RHEA-COMP:10468"/>
        <dbReference type="Rhea" id="RHEA-COMP:18655"/>
        <dbReference type="ChEBI" id="CHEBI:30616"/>
        <dbReference type="ChEBI" id="CHEBI:33019"/>
        <dbReference type="ChEBI" id="CHEBI:37563"/>
        <dbReference type="ChEBI" id="CHEBI:83071"/>
        <dbReference type="ChEBI" id="CHEBI:195187"/>
    </reaction>
</comment>
<dbReference type="Pfam" id="PF01743">
    <property type="entry name" value="PolyA_pol"/>
    <property type="match status" value="1"/>
</dbReference>
<dbReference type="SUPFAM" id="SSF81891">
    <property type="entry name" value="Poly A polymerase C-terminal region-like"/>
    <property type="match status" value="1"/>
</dbReference>
<evidence type="ECO:0000256" key="8">
    <source>
        <dbReference type="ARBA" id="ARBA00022840"/>
    </source>
</evidence>
<dbReference type="EMBL" id="JAMQKB010000008">
    <property type="protein sequence ID" value="MDC3424772.1"/>
    <property type="molecule type" value="Genomic_DNA"/>
</dbReference>
<keyword evidence="16" id="KW-1185">Reference proteome</keyword>
<reference evidence="15" key="1">
    <citation type="submission" date="2022-06" db="EMBL/GenBank/DDBJ databases">
        <title>Aquibacillus sp. a new bacterium isolated from soil saline samples.</title>
        <authorList>
            <person name="Galisteo C."/>
            <person name="De La Haba R."/>
            <person name="Sanchez-Porro C."/>
            <person name="Ventosa A."/>
        </authorList>
    </citation>
    <scope>NUCLEOTIDE SEQUENCE</scope>
    <source>
        <strain evidence="15">3ASR75-11</strain>
    </source>
</reference>
<comment type="function">
    <text evidence="11">Catalyzes the addition and repair of the essential 3'-terminal CCA sequence in tRNAs without using a nucleic acid template. Adds these three nucleotides in the order of C, C, and A to the tRNA nucleotide-73, using CTP and ATP as substrates and producing inorganic pyrophosphate. tRNA 3'-terminal CCA addition is required both for tRNA processing and repair. Also involved in tRNA surveillance by mediating tandem CCA addition to generate a CCACCA at the 3' terminus of unstable tRNAs. While stable tRNAs receive only 3'-terminal CCA, unstable tRNAs are marked with CCACCA and rapidly degraded.</text>
</comment>
<dbReference type="InterPro" id="IPR023068">
    <property type="entry name" value="CCA-adding_enz_firmicutes"/>
</dbReference>
<evidence type="ECO:0000259" key="12">
    <source>
        <dbReference type="Pfam" id="PF01743"/>
    </source>
</evidence>
<gene>
    <name evidence="11" type="primary">cca</name>
    <name evidence="15" type="ORF">NC797_09645</name>
</gene>
<dbReference type="GO" id="GO:0000287">
    <property type="term" value="F:magnesium ion binding"/>
    <property type="evidence" value="ECO:0007669"/>
    <property type="project" value="UniProtKB-UniRule"/>
</dbReference>
<name>A0A9X3WS00_9BACI</name>
<keyword evidence="10 11" id="KW-0694">RNA-binding</keyword>
<keyword evidence="4 11" id="KW-0548">Nucleotidyltransferase</keyword>
<dbReference type="GO" id="GO:0001680">
    <property type="term" value="P:tRNA 3'-terminal CCA addition"/>
    <property type="evidence" value="ECO:0007669"/>
    <property type="project" value="UniProtKB-UniRule"/>
</dbReference>
<evidence type="ECO:0000256" key="5">
    <source>
        <dbReference type="ARBA" id="ARBA00022723"/>
    </source>
</evidence>
<accession>A0A9X3WS00</accession>
<evidence type="ECO:0000256" key="6">
    <source>
        <dbReference type="ARBA" id="ARBA00022741"/>
    </source>
</evidence>
<dbReference type="InterPro" id="IPR043519">
    <property type="entry name" value="NT_sf"/>
</dbReference>
<evidence type="ECO:0000256" key="10">
    <source>
        <dbReference type="ARBA" id="ARBA00022884"/>
    </source>
</evidence>
<evidence type="ECO:0000259" key="13">
    <source>
        <dbReference type="Pfam" id="PF12627"/>
    </source>
</evidence>
<feature type="binding site" evidence="11">
    <location>
        <position position="155"/>
    </location>
    <ligand>
        <name>CTP</name>
        <dbReference type="ChEBI" id="CHEBI:37563"/>
    </ligand>
</feature>
<feature type="domain" description="CCA-adding enzyme C-terminal" evidence="14">
    <location>
        <begin position="256"/>
        <end position="393"/>
    </location>
</feature>
<feature type="binding site" evidence="11">
    <location>
        <position position="43"/>
    </location>
    <ligand>
        <name>Mg(2+)</name>
        <dbReference type="ChEBI" id="CHEBI:18420"/>
    </ligand>
</feature>
<dbReference type="Gene3D" id="3.30.460.10">
    <property type="entry name" value="Beta Polymerase, domain 2"/>
    <property type="match status" value="1"/>
</dbReference>
<dbReference type="CDD" id="cd05398">
    <property type="entry name" value="NT_ClassII-CCAase"/>
    <property type="match status" value="1"/>
</dbReference>
<evidence type="ECO:0000313" key="15">
    <source>
        <dbReference type="EMBL" id="MDC3424772.1"/>
    </source>
</evidence>
<feature type="binding site" evidence="11">
    <location>
        <position position="28"/>
    </location>
    <ligand>
        <name>ATP</name>
        <dbReference type="ChEBI" id="CHEBI:30616"/>
    </ligand>
</feature>
<evidence type="ECO:0000256" key="11">
    <source>
        <dbReference type="HAMAP-Rule" id="MF_01263"/>
    </source>
</evidence>
<evidence type="ECO:0000256" key="3">
    <source>
        <dbReference type="ARBA" id="ARBA00022694"/>
    </source>
</evidence>
<keyword evidence="6 11" id="KW-0547">Nucleotide-binding</keyword>
<evidence type="ECO:0000256" key="1">
    <source>
        <dbReference type="ARBA" id="ARBA00001946"/>
    </source>
</evidence>
<comment type="subunit">
    <text evidence="11">Homodimer.</text>
</comment>
<dbReference type="PANTHER" id="PTHR46173:SF1">
    <property type="entry name" value="CCA TRNA NUCLEOTIDYLTRANSFERASE 1, MITOCHONDRIAL"/>
    <property type="match status" value="1"/>
</dbReference>
<evidence type="ECO:0000313" key="16">
    <source>
        <dbReference type="Proteomes" id="UP001145050"/>
    </source>
</evidence>
<comment type="cofactor">
    <cofactor evidence="1 11">
        <name>Mg(2+)</name>
        <dbReference type="ChEBI" id="CHEBI:18420"/>
    </cofactor>
</comment>
<evidence type="ECO:0000256" key="2">
    <source>
        <dbReference type="ARBA" id="ARBA00022679"/>
    </source>
</evidence>
<feature type="binding site" evidence="11">
    <location>
        <position position="161"/>
    </location>
    <ligand>
        <name>CTP</name>
        <dbReference type="ChEBI" id="CHEBI:37563"/>
    </ligand>
</feature>
<comment type="catalytic activity">
    <reaction evidence="11">
        <text>a tRNA precursor + 2 CTP + ATP = a tRNA with a 3' CCA end + 3 diphosphate</text>
        <dbReference type="Rhea" id="RHEA:14433"/>
        <dbReference type="Rhea" id="RHEA-COMP:10465"/>
        <dbReference type="Rhea" id="RHEA-COMP:10468"/>
        <dbReference type="ChEBI" id="CHEBI:30616"/>
        <dbReference type="ChEBI" id="CHEBI:33019"/>
        <dbReference type="ChEBI" id="CHEBI:37563"/>
        <dbReference type="ChEBI" id="CHEBI:74896"/>
        <dbReference type="ChEBI" id="CHEBI:83071"/>
        <dbReference type="EC" id="2.7.7.72"/>
    </reaction>
</comment>
<feature type="binding site" evidence="11">
    <location>
        <position position="28"/>
    </location>
    <ligand>
        <name>CTP</name>
        <dbReference type="ChEBI" id="CHEBI:37563"/>
    </ligand>
</feature>
<feature type="binding site" evidence="11">
    <location>
        <position position="31"/>
    </location>
    <ligand>
        <name>ATP</name>
        <dbReference type="ChEBI" id="CHEBI:30616"/>
    </ligand>
</feature>
<dbReference type="Gene3D" id="1.10.246.80">
    <property type="match status" value="1"/>
</dbReference>
<keyword evidence="9 11" id="KW-0460">Magnesium</keyword>
<dbReference type="GO" id="GO:0042245">
    <property type="term" value="P:RNA repair"/>
    <property type="evidence" value="ECO:0007669"/>
    <property type="project" value="UniProtKB-KW"/>
</dbReference>
<dbReference type="RefSeq" id="WP_272436574.1">
    <property type="nucleotide sequence ID" value="NZ_JAMQKB010000008.1"/>
</dbReference>
<protein>
    <recommendedName>
        <fullName evidence="11">CCA-adding enzyme</fullName>
        <ecNumber evidence="11">2.7.7.72</ecNumber>
    </recommendedName>
    <alternativeName>
        <fullName evidence="11">CCA tRNA nucleotidyltransferase</fullName>
    </alternativeName>
    <alternativeName>
        <fullName evidence="11">tRNA CCA-pyrophosphorylase</fullName>
    </alternativeName>
    <alternativeName>
        <fullName evidence="11">tRNA adenylyl-/cytidylyl- transferase</fullName>
    </alternativeName>
    <alternativeName>
        <fullName evidence="11">tRNA nucleotidyltransferase</fullName>
    </alternativeName>
    <alternativeName>
        <fullName evidence="11">tRNA-NT</fullName>
    </alternativeName>
</protein>
<keyword evidence="2 11" id="KW-0808">Transferase</keyword>
<dbReference type="InterPro" id="IPR032810">
    <property type="entry name" value="CCA-adding_enz_C"/>
</dbReference>
<dbReference type="Proteomes" id="UP001145050">
    <property type="component" value="Unassembled WGS sequence"/>
</dbReference>
<dbReference type="GO" id="GO:0004810">
    <property type="term" value="F:CCA tRNA nucleotidyltransferase activity"/>
    <property type="evidence" value="ECO:0007669"/>
    <property type="project" value="UniProtKB-UniRule"/>
</dbReference>
<feature type="binding site" evidence="11">
    <location>
        <position position="31"/>
    </location>
    <ligand>
        <name>CTP</name>
        <dbReference type="ChEBI" id="CHEBI:37563"/>
    </ligand>
</feature>
<evidence type="ECO:0000256" key="7">
    <source>
        <dbReference type="ARBA" id="ARBA00022800"/>
    </source>
</evidence>
<feature type="binding site" evidence="11">
    <location>
        <position position="158"/>
    </location>
    <ligand>
        <name>CTP</name>
        <dbReference type="ChEBI" id="CHEBI:37563"/>
    </ligand>
</feature>
<feature type="binding site" evidence="11">
    <location>
        <position position="164"/>
    </location>
    <ligand>
        <name>ATP</name>
        <dbReference type="ChEBI" id="CHEBI:30616"/>
    </ligand>
</feature>
<feature type="binding site" evidence="11">
    <location>
        <position position="41"/>
    </location>
    <ligand>
        <name>Mg(2+)</name>
        <dbReference type="ChEBI" id="CHEBI:18420"/>
    </ligand>
</feature>
<organism evidence="15 16">
    <name type="scientific">Terrihalobacillus insolitus</name>
    <dbReference type="NCBI Taxonomy" id="2950438"/>
    <lineage>
        <taxon>Bacteria</taxon>
        <taxon>Bacillati</taxon>
        <taxon>Bacillota</taxon>
        <taxon>Bacilli</taxon>
        <taxon>Bacillales</taxon>
        <taxon>Bacillaceae</taxon>
        <taxon>Terrihalobacillus</taxon>
    </lineage>
</organism>
<dbReference type="NCBIfam" id="NF009814">
    <property type="entry name" value="PRK13299.1"/>
    <property type="match status" value="1"/>
</dbReference>
<dbReference type="PANTHER" id="PTHR46173">
    <property type="entry name" value="CCA TRNA NUCLEOTIDYLTRANSFERASE 1, MITOCHONDRIAL"/>
    <property type="match status" value="1"/>
</dbReference>
<dbReference type="GO" id="GO:0005524">
    <property type="term" value="F:ATP binding"/>
    <property type="evidence" value="ECO:0007669"/>
    <property type="project" value="UniProtKB-UniRule"/>
</dbReference>
<feature type="domain" description="Poly A polymerase head" evidence="12">
    <location>
        <begin position="23"/>
        <end position="142"/>
    </location>
</feature>
<evidence type="ECO:0000256" key="4">
    <source>
        <dbReference type="ARBA" id="ARBA00022695"/>
    </source>
</evidence>
<dbReference type="Pfam" id="PF12627">
    <property type="entry name" value="PolyA_pol_RNAbd"/>
    <property type="match status" value="1"/>
</dbReference>
<sequence length="402" mass="46262">MKNKVFHKAEPILRTLQQAGYEAYIVGGAVRDFLVGRPIGDIDITTSATPEQVMNLFSKVVPIGIKHGTVAVLQKGEPYEITTYRTEGNYSDHRHPDNVDFVDSIQTDLARRDFTINAIAMDMQGDIVDPFHGRTDIKNRLIQTVGPPKDRFKEDPLRMMRAIRFVSQLGFQLEGKTLIGLSECAHWLDKMAVERIKVEFEKMWAGSFLDQALPIIEQTEIDRYIPVFREKKGRFQKLVPASIQPLAYIYESIALFVLLDSNISIETWTNKWKCSKKEKSNVKRLVQAVQMLEKDGLTNWLVYNLDRNLYTSLVRIVTILKPHCSVTEEDIKAIWGSLPLRNRRELAISGTDLLTFFPVRTKGAWIGRYLQMVERMVVMGDLKNEKTEIKEWVTKWNPPEMT</sequence>
<keyword evidence="8 11" id="KW-0067">ATP-binding</keyword>
<feature type="domain" description="tRNA nucleotidyltransferase/poly(A) polymerase RNA and SrmB- binding" evidence="13">
    <location>
        <begin position="170"/>
        <end position="220"/>
    </location>
</feature>
<dbReference type="EC" id="2.7.7.72" evidence="11"/>
<feature type="binding site" evidence="11">
    <location>
        <position position="158"/>
    </location>
    <ligand>
        <name>ATP</name>
        <dbReference type="ChEBI" id="CHEBI:30616"/>
    </ligand>
</feature>
<feature type="binding site" evidence="11">
    <location>
        <position position="112"/>
    </location>
    <ligand>
        <name>ATP</name>
        <dbReference type="ChEBI" id="CHEBI:30616"/>
    </ligand>
</feature>
<dbReference type="InterPro" id="IPR032828">
    <property type="entry name" value="PolyA_RNA-bd"/>
</dbReference>
<dbReference type="GO" id="GO:0000049">
    <property type="term" value="F:tRNA binding"/>
    <property type="evidence" value="ECO:0007669"/>
    <property type="project" value="UniProtKB-UniRule"/>
</dbReference>
<dbReference type="InterPro" id="IPR002646">
    <property type="entry name" value="PolA_pol_head_dom"/>
</dbReference>
<evidence type="ECO:0000259" key="14">
    <source>
        <dbReference type="Pfam" id="PF13735"/>
    </source>
</evidence>
<keyword evidence="5 11" id="KW-0479">Metal-binding</keyword>